<proteinExistence type="predicted"/>
<keyword evidence="1" id="KW-1133">Transmembrane helix</keyword>
<evidence type="ECO:0000313" key="3">
    <source>
        <dbReference type="Proteomes" id="UP000070133"/>
    </source>
</evidence>
<evidence type="ECO:0000256" key="1">
    <source>
        <dbReference type="SAM" id="Phobius"/>
    </source>
</evidence>
<protein>
    <submittedName>
        <fullName evidence="2">Uncharacterized protein</fullName>
    </submittedName>
</protein>
<dbReference type="AlphaFoldDB" id="A0A139HPZ7"/>
<dbReference type="PANTHER" id="PTHR34286">
    <property type="entry name" value="TRANSMEMBRANE PROTEIN"/>
    <property type="match status" value="1"/>
</dbReference>
<dbReference type="PANTHER" id="PTHR34286:SF1">
    <property type="entry name" value="TRANSMEMBRANE PROTEIN"/>
    <property type="match status" value="1"/>
</dbReference>
<dbReference type="STRING" id="321146.A0A139HPZ7"/>
<dbReference type="EMBL" id="LFZN01000020">
    <property type="protein sequence ID" value="KXT04463.1"/>
    <property type="molecule type" value="Genomic_DNA"/>
</dbReference>
<name>A0A139HPZ7_9PEZI</name>
<keyword evidence="1" id="KW-0472">Membrane</keyword>
<feature type="transmembrane region" description="Helical" evidence="1">
    <location>
        <begin position="77"/>
        <end position="95"/>
    </location>
</feature>
<reference evidence="2 3" key="1">
    <citation type="submission" date="2015-07" db="EMBL/GenBank/DDBJ databases">
        <title>Comparative genomics of the Sigatoka disease complex on banana suggests a link between parallel evolutionary changes in Pseudocercospora fijiensis and Pseudocercospora eumusae and increased virulence on the banana host.</title>
        <authorList>
            <person name="Chang T.-C."/>
            <person name="Salvucci A."/>
            <person name="Crous P.W."/>
            <person name="Stergiopoulos I."/>
        </authorList>
    </citation>
    <scope>NUCLEOTIDE SEQUENCE [LARGE SCALE GENOMIC DNA]</scope>
    <source>
        <strain evidence="2 3">CBS 114824</strain>
    </source>
</reference>
<comment type="caution">
    <text evidence="2">The sequence shown here is derived from an EMBL/GenBank/DDBJ whole genome shotgun (WGS) entry which is preliminary data.</text>
</comment>
<gene>
    <name evidence="2" type="ORF">AC578_8649</name>
</gene>
<keyword evidence="1" id="KW-0812">Transmembrane</keyword>
<dbReference type="Proteomes" id="UP000070133">
    <property type="component" value="Unassembled WGS sequence"/>
</dbReference>
<organism evidence="2 3">
    <name type="scientific">Pseudocercospora eumusae</name>
    <dbReference type="NCBI Taxonomy" id="321146"/>
    <lineage>
        <taxon>Eukaryota</taxon>
        <taxon>Fungi</taxon>
        <taxon>Dikarya</taxon>
        <taxon>Ascomycota</taxon>
        <taxon>Pezizomycotina</taxon>
        <taxon>Dothideomycetes</taxon>
        <taxon>Dothideomycetidae</taxon>
        <taxon>Mycosphaerellales</taxon>
        <taxon>Mycosphaerellaceae</taxon>
        <taxon>Pseudocercospora</taxon>
    </lineage>
</organism>
<dbReference type="OrthoDB" id="2100988at2759"/>
<keyword evidence="3" id="KW-1185">Reference proteome</keyword>
<accession>A0A139HPZ7</accession>
<evidence type="ECO:0000313" key="2">
    <source>
        <dbReference type="EMBL" id="KXT04463.1"/>
    </source>
</evidence>
<sequence>MEHLISRISVALAKNLRGIHHLDLTPPATPPPPAQTVTMRPTQILRGGGGKIPYPKHVWSPAGGWYSQPANWKQNTAIMFGVIIGIAAMVGNLSAEKEHRWTMPRPDRFFPSRYVSTQIREYEKEQREKGTPGY</sequence>